<dbReference type="PANTHER" id="PTHR42743">
    <property type="entry name" value="AMINO-ACID AMINOTRANSFERASE"/>
    <property type="match status" value="1"/>
</dbReference>
<dbReference type="SUPFAM" id="SSF56752">
    <property type="entry name" value="D-aminoacid aminotransferase-like PLP-dependent enzymes"/>
    <property type="match status" value="1"/>
</dbReference>
<evidence type="ECO:0000256" key="4">
    <source>
        <dbReference type="ARBA" id="ARBA00005072"/>
    </source>
</evidence>
<dbReference type="InterPro" id="IPR036038">
    <property type="entry name" value="Aminotransferase-like"/>
</dbReference>
<comment type="pathway">
    <text evidence="4">Amino-acid biosynthesis; L-leucine biosynthesis; L-leucine from 3-methyl-2-oxobutanoate: step 4/4.</text>
</comment>
<dbReference type="Gene3D" id="3.20.10.10">
    <property type="entry name" value="D-amino Acid Aminotransferase, subunit A, domain 2"/>
    <property type="match status" value="1"/>
</dbReference>
<comment type="catalytic activity">
    <reaction evidence="8">
        <text>L-valine + 2-oxoglutarate = 3-methyl-2-oxobutanoate + L-glutamate</text>
        <dbReference type="Rhea" id="RHEA:24813"/>
        <dbReference type="ChEBI" id="CHEBI:11851"/>
        <dbReference type="ChEBI" id="CHEBI:16810"/>
        <dbReference type="ChEBI" id="CHEBI:29985"/>
        <dbReference type="ChEBI" id="CHEBI:57762"/>
        <dbReference type="EC" id="2.6.1.42"/>
    </reaction>
</comment>
<dbReference type="PROSITE" id="PS00770">
    <property type="entry name" value="AA_TRANSFER_CLASS_4"/>
    <property type="match status" value="1"/>
</dbReference>
<dbReference type="InterPro" id="IPR001544">
    <property type="entry name" value="Aminotrans_IV"/>
</dbReference>
<evidence type="ECO:0000256" key="8">
    <source>
        <dbReference type="ARBA" id="ARBA00048212"/>
    </source>
</evidence>
<evidence type="ECO:0000256" key="5">
    <source>
        <dbReference type="ARBA" id="ARBA00009320"/>
    </source>
</evidence>
<evidence type="ECO:0000256" key="11">
    <source>
        <dbReference type="RuleBase" id="RU004106"/>
    </source>
</evidence>
<dbReference type="InterPro" id="IPR043131">
    <property type="entry name" value="BCAT-like_N"/>
</dbReference>
<sequence length="283" mass="31342">MTTKTVWTYYENDWHPGNVRLLGAVSHATWLASLVFDGARAFEGVVPDLDRHCARVNDSARALGLDPTLSGEAIIQIAREGLRKFAPDAAVYVRPMYWAEDYDVGVILPLASSAAFALCLQEMPMVAPSGLSITTTQFRRPTLETMPVNAKAACLYPNSARMLREAKSRGFQNALCCDTQGNVAELATANVFMARGGEVFTPVPNRTFLDGITRQRVIGLLRHAGVTVHETTLTVDDFRQADEIFSTGNVSKVVPITRFDDRTLEYGPMARKARQLYWDWAHS</sequence>
<comment type="catalytic activity">
    <reaction evidence="9">
        <text>L-isoleucine + 2-oxoglutarate = (S)-3-methyl-2-oxopentanoate + L-glutamate</text>
        <dbReference type="Rhea" id="RHEA:24801"/>
        <dbReference type="ChEBI" id="CHEBI:16810"/>
        <dbReference type="ChEBI" id="CHEBI:29985"/>
        <dbReference type="ChEBI" id="CHEBI:35146"/>
        <dbReference type="ChEBI" id="CHEBI:58045"/>
        <dbReference type="EC" id="2.6.1.42"/>
    </reaction>
</comment>
<evidence type="ECO:0000256" key="7">
    <source>
        <dbReference type="ARBA" id="ARBA00022898"/>
    </source>
</evidence>
<comment type="catalytic activity">
    <reaction evidence="10">
        <text>L-leucine + 2-oxoglutarate = 4-methyl-2-oxopentanoate + L-glutamate</text>
        <dbReference type="Rhea" id="RHEA:18321"/>
        <dbReference type="ChEBI" id="CHEBI:16810"/>
        <dbReference type="ChEBI" id="CHEBI:17865"/>
        <dbReference type="ChEBI" id="CHEBI:29985"/>
        <dbReference type="ChEBI" id="CHEBI:57427"/>
        <dbReference type="EC" id="2.6.1.42"/>
    </reaction>
</comment>
<dbReference type="RefSeq" id="WP_394846215.1">
    <property type="nucleotide sequence ID" value="NZ_CP089982.1"/>
</dbReference>
<dbReference type="InterPro" id="IPR050571">
    <property type="entry name" value="Class-IV_PLP-Dep_Aminotrnsfr"/>
</dbReference>
<organism evidence="13 14">
    <name type="scientific">Pendulispora brunnea</name>
    <dbReference type="NCBI Taxonomy" id="2905690"/>
    <lineage>
        <taxon>Bacteria</taxon>
        <taxon>Pseudomonadati</taxon>
        <taxon>Myxococcota</taxon>
        <taxon>Myxococcia</taxon>
        <taxon>Myxococcales</taxon>
        <taxon>Sorangiineae</taxon>
        <taxon>Pendulisporaceae</taxon>
        <taxon>Pendulispora</taxon>
    </lineage>
</organism>
<gene>
    <name evidence="13" type="ORF">LZC95_01970</name>
</gene>
<evidence type="ECO:0000256" key="1">
    <source>
        <dbReference type="ARBA" id="ARBA00001933"/>
    </source>
</evidence>
<dbReference type="InterPro" id="IPR018300">
    <property type="entry name" value="Aminotrans_IV_CS"/>
</dbReference>
<evidence type="ECO:0000256" key="10">
    <source>
        <dbReference type="ARBA" id="ARBA00049229"/>
    </source>
</evidence>
<dbReference type="GO" id="GO:0004084">
    <property type="term" value="F:branched-chain-amino-acid transaminase activity"/>
    <property type="evidence" value="ECO:0007669"/>
    <property type="project" value="UniProtKB-EC"/>
</dbReference>
<accession>A0ABZ2KAE1</accession>
<protein>
    <recommendedName>
        <fullName evidence="6">branched-chain-amino-acid transaminase</fullName>
        <ecNumber evidence="6">2.6.1.42</ecNumber>
    </recommendedName>
</protein>
<evidence type="ECO:0000313" key="14">
    <source>
        <dbReference type="Proteomes" id="UP001379533"/>
    </source>
</evidence>
<dbReference type="EMBL" id="CP089982">
    <property type="protein sequence ID" value="WXA95609.1"/>
    <property type="molecule type" value="Genomic_DNA"/>
</dbReference>
<reference evidence="13 14" key="1">
    <citation type="submission" date="2021-12" db="EMBL/GenBank/DDBJ databases">
        <title>Discovery of the Pendulisporaceae a myxobacterial family with distinct sporulation behavior and unique specialized metabolism.</title>
        <authorList>
            <person name="Garcia R."/>
            <person name="Popoff A."/>
            <person name="Bader C.D."/>
            <person name="Loehr J."/>
            <person name="Walesch S."/>
            <person name="Walt C."/>
            <person name="Boldt J."/>
            <person name="Bunk B."/>
            <person name="Haeckl F.J.F.P.J."/>
            <person name="Gunesch A.P."/>
            <person name="Birkelbach J."/>
            <person name="Nuebel U."/>
            <person name="Pietschmann T."/>
            <person name="Bach T."/>
            <person name="Mueller R."/>
        </authorList>
    </citation>
    <scope>NUCLEOTIDE SEQUENCE [LARGE SCALE GENOMIC DNA]</scope>
    <source>
        <strain evidence="13 14">MSr12523</strain>
    </source>
</reference>
<comment type="cofactor">
    <cofactor evidence="1 12">
        <name>pyridoxal 5'-phosphate</name>
        <dbReference type="ChEBI" id="CHEBI:597326"/>
    </cofactor>
</comment>
<keyword evidence="14" id="KW-1185">Reference proteome</keyword>
<evidence type="ECO:0000313" key="13">
    <source>
        <dbReference type="EMBL" id="WXA95609.1"/>
    </source>
</evidence>
<dbReference type="NCBIfam" id="NF009896">
    <property type="entry name" value="PRK13356.1"/>
    <property type="match status" value="1"/>
</dbReference>
<dbReference type="PANTHER" id="PTHR42743:SF11">
    <property type="entry name" value="AMINODEOXYCHORISMATE LYASE"/>
    <property type="match status" value="1"/>
</dbReference>
<evidence type="ECO:0000256" key="3">
    <source>
        <dbReference type="ARBA" id="ARBA00004931"/>
    </source>
</evidence>
<dbReference type="Proteomes" id="UP001379533">
    <property type="component" value="Chromosome"/>
</dbReference>
<comment type="pathway">
    <text evidence="2">Amino-acid biosynthesis; L-isoleucine biosynthesis; L-isoleucine from 2-oxobutanoate: step 4/4.</text>
</comment>
<dbReference type="Pfam" id="PF01063">
    <property type="entry name" value="Aminotran_4"/>
    <property type="match status" value="1"/>
</dbReference>
<comment type="similarity">
    <text evidence="5 11">Belongs to the class-IV pyridoxal-phosphate-dependent aminotransferase family.</text>
</comment>
<dbReference type="EC" id="2.6.1.42" evidence="6"/>
<dbReference type="Gene3D" id="3.30.470.10">
    <property type="match status" value="1"/>
</dbReference>
<name>A0ABZ2KAE1_9BACT</name>
<evidence type="ECO:0000256" key="9">
    <source>
        <dbReference type="ARBA" id="ARBA00048798"/>
    </source>
</evidence>
<keyword evidence="7 12" id="KW-0663">Pyridoxal phosphate</keyword>
<keyword evidence="13" id="KW-0808">Transferase</keyword>
<evidence type="ECO:0000256" key="12">
    <source>
        <dbReference type="RuleBase" id="RU004516"/>
    </source>
</evidence>
<evidence type="ECO:0000256" key="6">
    <source>
        <dbReference type="ARBA" id="ARBA00013053"/>
    </source>
</evidence>
<comment type="pathway">
    <text evidence="3">Amino-acid biosynthesis; L-valine biosynthesis; L-valine from pyruvate: step 4/4.</text>
</comment>
<evidence type="ECO:0000256" key="2">
    <source>
        <dbReference type="ARBA" id="ARBA00004824"/>
    </source>
</evidence>
<proteinExistence type="inferred from homology"/>
<keyword evidence="13" id="KW-0032">Aminotransferase</keyword>
<dbReference type="InterPro" id="IPR043132">
    <property type="entry name" value="BCAT-like_C"/>
</dbReference>